<protein>
    <recommendedName>
        <fullName evidence="5">dihydrolipoyllysine-residue succinyltransferase</fullName>
        <ecNumber evidence="5">2.3.1.61</ecNumber>
    </recommendedName>
    <alternativeName>
        <fullName evidence="12">2-oxoglutarate dehydrogenase complex component E2</fullName>
    </alternativeName>
</protein>
<evidence type="ECO:0000256" key="7">
    <source>
        <dbReference type="ARBA" id="ARBA00022679"/>
    </source>
</evidence>
<dbReference type="FunFam" id="3.30.559.10:FF:000006">
    <property type="entry name" value="Dihydrolipoyllysine-residue succinyltransferase component of 2-oxoglutarate dehydrogenase complex, mitochondrial"/>
    <property type="match status" value="1"/>
</dbReference>
<dbReference type="GO" id="GO:0004149">
    <property type="term" value="F:dihydrolipoyllysine-residue succinyltransferase activity"/>
    <property type="evidence" value="ECO:0007669"/>
    <property type="project" value="UniProtKB-EC"/>
</dbReference>
<dbReference type="Proteomes" id="UP000799049">
    <property type="component" value="Unassembled WGS sequence"/>
</dbReference>
<organism evidence="15 16">
    <name type="scientific">Andalucia godoyi</name>
    <name type="common">Flagellate</name>
    <dbReference type="NCBI Taxonomy" id="505711"/>
    <lineage>
        <taxon>Eukaryota</taxon>
        <taxon>Discoba</taxon>
        <taxon>Jakobida</taxon>
        <taxon>Andalucina</taxon>
        <taxon>Andaluciidae</taxon>
        <taxon>Andalucia</taxon>
    </lineage>
</organism>
<dbReference type="GO" id="GO:0005739">
    <property type="term" value="C:mitochondrion"/>
    <property type="evidence" value="ECO:0007669"/>
    <property type="project" value="UniProtKB-SubCell"/>
</dbReference>
<keyword evidence="16" id="KW-1185">Reference proteome</keyword>
<evidence type="ECO:0000256" key="11">
    <source>
        <dbReference type="ARBA" id="ARBA00023315"/>
    </source>
</evidence>
<name>A0A8K0F2W3_ANDGO</name>
<gene>
    <name evidence="15" type="ORF">ANDGO_04102</name>
</gene>
<evidence type="ECO:0000256" key="3">
    <source>
        <dbReference type="ARBA" id="ARBA00005145"/>
    </source>
</evidence>
<feature type="region of interest" description="Disordered" evidence="13">
    <location>
        <begin position="170"/>
        <end position="198"/>
    </location>
</feature>
<feature type="domain" description="Lipoyl-binding" evidence="14">
    <location>
        <begin position="64"/>
        <end position="139"/>
    </location>
</feature>
<sequence length="436" mass="46261">MMSVAAFRSGPCRAVPRALCALRYSSSSSMSMSMAMSPMSVSSPSLFVAAPRCARRFFSSSPAIEDIVVPKMGDSITEGTVMGWLKNPGDAVKVDDVLVQLETDKITVEVRSHVGGALQSQLANKGDAVKVGAIIAKVKVGAAGSTLTPAAPAAAAAAAPAATPAAAATTKASESAAEKKSEAKKTAVTEEKKSAGPQIMVGAGELETRTPMSRMRKRIAERLKDAQNTYALLTTFNEVDMSALIEMRKVYGESFEKKHGTKLGFMSPFVKASANALKNQPLINAVIDGTDIVYRSYVDVSVAVATPTGLVVPVLRNCQDMGFADVEKELGKLSEKARTGQLSMDDMQGGTFTISNGGVFGSLFGTPIVNPPQSAILGMHATKPRPVAVDGKVEVRPMMYLALTYDHRLIDGREAVTFLKSIKEQIEDPRRIILDL</sequence>
<dbReference type="PROSITE" id="PS50968">
    <property type="entry name" value="BIOTINYL_LIPOYL"/>
    <property type="match status" value="1"/>
</dbReference>
<dbReference type="InterPro" id="IPR050537">
    <property type="entry name" value="2-oxoacid_dehydrogenase"/>
</dbReference>
<comment type="caution">
    <text evidence="15">The sequence shown here is derived from an EMBL/GenBank/DDBJ whole genome shotgun (WGS) entry which is preliminary data.</text>
</comment>
<dbReference type="SUPFAM" id="SSF51230">
    <property type="entry name" value="Single hybrid motif"/>
    <property type="match status" value="1"/>
</dbReference>
<dbReference type="SUPFAM" id="SSF52777">
    <property type="entry name" value="CoA-dependent acyltransferases"/>
    <property type="match status" value="1"/>
</dbReference>
<dbReference type="OrthoDB" id="5391403at2759"/>
<dbReference type="Pfam" id="PF00364">
    <property type="entry name" value="Biotin_lipoyl"/>
    <property type="match status" value="1"/>
</dbReference>
<dbReference type="EMBL" id="VRVR01000015">
    <property type="protein sequence ID" value="KAF0852810.1"/>
    <property type="molecule type" value="Genomic_DNA"/>
</dbReference>
<evidence type="ECO:0000256" key="8">
    <source>
        <dbReference type="ARBA" id="ARBA00022823"/>
    </source>
</evidence>
<proteinExistence type="inferred from homology"/>
<dbReference type="GO" id="GO:0033512">
    <property type="term" value="P:L-lysine catabolic process to acetyl-CoA via saccharopine"/>
    <property type="evidence" value="ECO:0007669"/>
    <property type="project" value="UniProtKB-UniPathway"/>
</dbReference>
<evidence type="ECO:0000313" key="15">
    <source>
        <dbReference type="EMBL" id="KAF0852810.1"/>
    </source>
</evidence>
<dbReference type="PROSITE" id="PS00189">
    <property type="entry name" value="LIPOYL"/>
    <property type="match status" value="1"/>
</dbReference>
<dbReference type="Pfam" id="PF00198">
    <property type="entry name" value="2-oxoacid_dh"/>
    <property type="match status" value="1"/>
</dbReference>
<comment type="pathway">
    <text evidence="3">Amino-acid degradation; L-lysine degradation via saccharopine pathway; glutaryl-CoA from L-lysine: step 6/6.</text>
</comment>
<evidence type="ECO:0000256" key="2">
    <source>
        <dbReference type="ARBA" id="ARBA00004173"/>
    </source>
</evidence>
<dbReference type="PANTHER" id="PTHR43416:SF5">
    <property type="entry name" value="DIHYDROLIPOYLLYSINE-RESIDUE SUCCINYLTRANSFERASE COMPONENT OF 2-OXOGLUTARATE DEHYDROGENASE COMPLEX, MITOCHONDRIAL"/>
    <property type="match status" value="1"/>
</dbReference>
<dbReference type="GO" id="GO:0006099">
    <property type="term" value="P:tricarboxylic acid cycle"/>
    <property type="evidence" value="ECO:0007669"/>
    <property type="project" value="UniProtKB-KW"/>
</dbReference>
<evidence type="ECO:0000256" key="9">
    <source>
        <dbReference type="ARBA" id="ARBA00022946"/>
    </source>
</evidence>
<dbReference type="UniPathway" id="UPA00868">
    <property type="reaction ID" value="UER00840"/>
</dbReference>
<comment type="subcellular location">
    <subcellularLocation>
        <location evidence="2">Mitochondrion</location>
    </subcellularLocation>
</comment>
<evidence type="ECO:0000256" key="4">
    <source>
        <dbReference type="ARBA" id="ARBA00007317"/>
    </source>
</evidence>
<evidence type="ECO:0000256" key="6">
    <source>
        <dbReference type="ARBA" id="ARBA00022532"/>
    </source>
</evidence>
<dbReference type="EC" id="2.3.1.61" evidence="5"/>
<dbReference type="AlphaFoldDB" id="A0A8K0F2W3"/>
<keyword evidence="9" id="KW-0809">Transit peptide</keyword>
<evidence type="ECO:0000256" key="13">
    <source>
        <dbReference type="SAM" id="MobiDB-lite"/>
    </source>
</evidence>
<dbReference type="InterPro" id="IPR001078">
    <property type="entry name" value="2-oxoacid_DH_actylTfrase"/>
</dbReference>
<dbReference type="InterPro" id="IPR011053">
    <property type="entry name" value="Single_hybrid_motif"/>
</dbReference>
<keyword evidence="11" id="KW-0012">Acyltransferase</keyword>
<dbReference type="Gene3D" id="3.30.559.10">
    <property type="entry name" value="Chloramphenicol acetyltransferase-like domain"/>
    <property type="match status" value="1"/>
</dbReference>
<keyword evidence="8" id="KW-0450">Lipoyl</keyword>
<dbReference type="GO" id="GO:0045252">
    <property type="term" value="C:oxoglutarate dehydrogenase complex"/>
    <property type="evidence" value="ECO:0007669"/>
    <property type="project" value="InterPro"/>
</dbReference>
<dbReference type="NCBIfam" id="TIGR01347">
    <property type="entry name" value="sucB"/>
    <property type="match status" value="1"/>
</dbReference>
<evidence type="ECO:0000256" key="5">
    <source>
        <dbReference type="ARBA" id="ARBA00012945"/>
    </source>
</evidence>
<dbReference type="PANTHER" id="PTHR43416">
    <property type="entry name" value="DIHYDROLIPOYLLYSINE-RESIDUE SUCCINYLTRANSFERASE COMPONENT OF 2-OXOGLUTARATE DEHYDROGENASE COMPLEX, MITOCHONDRIAL-RELATED"/>
    <property type="match status" value="1"/>
</dbReference>
<dbReference type="InterPro" id="IPR023213">
    <property type="entry name" value="CAT-like_dom_sf"/>
</dbReference>
<keyword evidence="6" id="KW-0816">Tricarboxylic acid cycle</keyword>
<dbReference type="InterPro" id="IPR000089">
    <property type="entry name" value="Biotin_lipoyl"/>
</dbReference>
<accession>A0A8K0F2W3</accession>
<evidence type="ECO:0000259" key="14">
    <source>
        <dbReference type="PROSITE" id="PS50968"/>
    </source>
</evidence>
<dbReference type="InterPro" id="IPR006255">
    <property type="entry name" value="SucB"/>
</dbReference>
<dbReference type="InterPro" id="IPR003016">
    <property type="entry name" value="2-oxoA_DH_lipoyl-BS"/>
</dbReference>
<feature type="compositionally biased region" description="Basic and acidic residues" evidence="13">
    <location>
        <begin position="176"/>
        <end position="194"/>
    </location>
</feature>
<dbReference type="Gene3D" id="2.40.50.100">
    <property type="match status" value="1"/>
</dbReference>
<keyword evidence="7" id="KW-0808">Transferase</keyword>
<dbReference type="CDD" id="cd06849">
    <property type="entry name" value="lipoyl_domain"/>
    <property type="match status" value="1"/>
</dbReference>
<keyword evidence="10" id="KW-0496">Mitochondrion</keyword>
<evidence type="ECO:0000256" key="12">
    <source>
        <dbReference type="ARBA" id="ARBA00032406"/>
    </source>
</evidence>
<evidence type="ECO:0000256" key="10">
    <source>
        <dbReference type="ARBA" id="ARBA00023128"/>
    </source>
</evidence>
<comment type="cofactor">
    <cofactor evidence="1">
        <name>(R)-lipoate</name>
        <dbReference type="ChEBI" id="CHEBI:83088"/>
    </cofactor>
</comment>
<comment type="similarity">
    <text evidence="4">Belongs to the 2-oxoacid dehydrogenase family.</text>
</comment>
<evidence type="ECO:0000313" key="16">
    <source>
        <dbReference type="Proteomes" id="UP000799049"/>
    </source>
</evidence>
<reference evidence="15" key="1">
    <citation type="submission" date="2019-09" db="EMBL/GenBank/DDBJ databases">
        <title>The Mitochondrial Proteome of the Jakobid, Andalucia godoyi, a Protist With the Most Gene-Rich and Bacteria-Like Mitochondrial Genome.</title>
        <authorList>
            <person name="Gray M.W."/>
            <person name="Burger G."/>
            <person name="Derelle R."/>
            <person name="Klimes V."/>
            <person name="Leger M."/>
            <person name="Sarrasin M."/>
            <person name="Vlcek C."/>
            <person name="Roger A.J."/>
            <person name="Elias M."/>
            <person name="Lang B.F."/>
        </authorList>
    </citation>
    <scope>NUCLEOTIDE SEQUENCE</scope>
    <source>
        <strain evidence="15">And28</strain>
    </source>
</reference>
<evidence type="ECO:0000256" key="1">
    <source>
        <dbReference type="ARBA" id="ARBA00001938"/>
    </source>
</evidence>